<dbReference type="Proteomes" id="UP000484164">
    <property type="component" value="Unassembled WGS sequence"/>
</dbReference>
<organism evidence="3 4">
    <name type="scientific">Phaeocystidibacter marisrubri</name>
    <dbReference type="NCBI Taxonomy" id="1577780"/>
    <lineage>
        <taxon>Bacteria</taxon>
        <taxon>Pseudomonadati</taxon>
        <taxon>Bacteroidota</taxon>
        <taxon>Flavobacteriia</taxon>
        <taxon>Flavobacteriales</taxon>
        <taxon>Phaeocystidibacteraceae</taxon>
        <taxon>Phaeocystidibacter</taxon>
    </lineage>
</organism>
<evidence type="ECO:0000313" key="3">
    <source>
        <dbReference type="EMBL" id="KAB2815830.1"/>
    </source>
</evidence>
<protein>
    <submittedName>
        <fullName evidence="3">Thioredoxin fold domain-containing protein</fullName>
    </submittedName>
</protein>
<accession>A0A6L3ZDT3</accession>
<reference evidence="3 4" key="1">
    <citation type="submission" date="2019-10" db="EMBL/GenBank/DDBJ databases">
        <title>Genome sequence of Phaeocystidibacter marisrubri JCM30614 (type strain).</title>
        <authorList>
            <person name="Bowman J.P."/>
        </authorList>
    </citation>
    <scope>NUCLEOTIDE SEQUENCE [LARGE SCALE GENOMIC DNA]</scope>
    <source>
        <strain evidence="3 4">JCM 30614</strain>
    </source>
</reference>
<sequence length="463" mass="53185">MCEQTVHLSTDGKQASGRENGWGFFVSVWMPDGSCPKINYLTEKFALMFKYLLTIVAMCGTMFVHANDTLDFFSGNYDQLLIEAESSQKPVLLYFHFNGCGGCTQMEKNVFVDPDVQRYYNQSFLVFEVNIKEEEGMKVNQNYNVQLAPTFIFLNPAGEQVHKIVGVFSIPDFVRAGKIAAQEEETLNALQQQYAAGNRDSDFLYRYCQVLRDANVMDSGVVSQYIQTLPEKELKSEQTLSFIYEYSFIHHDAVFSFYSPAIKALRANKPVVYEKYDSANVERRIMYIAMGDLGKAIRDKDREKYEELIQYLEKYLPTDVPFLVFPEVDGRFTMATQVEGLIDEFRLQALISFEGADAAYEHLITEVPNPRELDESRLISTAATIRYLTEDPKLLGLGLEWAEIAIELYPSYHSYSVYAHYLYTLGRYSEAKEATLKSIELGEADDYYCQMEEELLVRIEEKL</sequence>
<dbReference type="Pfam" id="PF13098">
    <property type="entry name" value="Thioredoxin_2"/>
    <property type="match status" value="1"/>
</dbReference>
<dbReference type="SUPFAM" id="SSF52833">
    <property type="entry name" value="Thioredoxin-like"/>
    <property type="match status" value="1"/>
</dbReference>
<proteinExistence type="predicted"/>
<evidence type="ECO:0000256" key="1">
    <source>
        <dbReference type="SAM" id="Phobius"/>
    </source>
</evidence>
<keyword evidence="1" id="KW-0812">Transmembrane</keyword>
<dbReference type="InterPro" id="IPR013766">
    <property type="entry name" value="Thioredoxin_domain"/>
</dbReference>
<dbReference type="PROSITE" id="PS51352">
    <property type="entry name" value="THIOREDOXIN_2"/>
    <property type="match status" value="1"/>
</dbReference>
<dbReference type="EMBL" id="WBVQ01000002">
    <property type="protein sequence ID" value="KAB2815830.1"/>
    <property type="molecule type" value="Genomic_DNA"/>
</dbReference>
<gene>
    <name evidence="3" type="ORF">F8C82_09025</name>
</gene>
<keyword evidence="1" id="KW-0472">Membrane</keyword>
<dbReference type="AlphaFoldDB" id="A0A6L3ZDT3"/>
<dbReference type="OrthoDB" id="120730at2"/>
<feature type="transmembrane region" description="Helical" evidence="1">
    <location>
        <begin position="47"/>
        <end position="66"/>
    </location>
</feature>
<dbReference type="Gene3D" id="3.40.30.10">
    <property type="entry name" value="Glutaredoxin"/>
    <property type="match status" value="1"/>
</dbReference>
<evidence type="ECO:0000313" key="4">
    <source>
        <dbReference type="Proteomes" id="UP000484164"/>
    </source>
</evidence>
<evidence type="ECO:0000259" key="2">
    <source>
        <dbReference type="PROSITE" id="PS51352"/>
    </source>
</evidence>
<keyword evidence="1" id="KW-1133">Transmembrane helix</keyword>
<keyword evidence="4" id="KW-1185">Reference proteome</keyword>
<comment type="caution">
    <text evidence="3">The sequence shown here is derived from an EMBL/GenBank/DDBJ whole genome shotgun (WGS) entry which is preliminary data.</text>
</comment>
<dbReference type="InterPro" id="IPR036249">
    <property type="entry name" value="Thioredoxin-like_sf"/>
</dbReference>
<dbReference type="InterPro" id="IPR012336">
    <property type="entry name" value="Thioredoxin-like_fold"/>
</dbReference>
<feature type="domain" description="Thioredoxin" evidence="2">
    <location>
        <begin position="57"/>
        <end position="192"/>
    </location>
</feature>
<name>A0A6L3ZDT3_9FLAO</name>